<evidence type="ECO:0000313" key="3">
    <source>
        <dbReference type="EMBL" id="AUJ30505.1"/>
    </source>
</evidence>
<dbReference type="Gene3D" id="2.30.40.10">
    <property type="entry name" value="Urease, subunit C, domain 1"/>
    <property type="match status" value="1"/>
</dbReference>
<keyword evidence="1" id="KW-0378">Hydrolase</keyword>
<dbReference type="RefSeq" id="WP_141054817.1">
    <property type="nucleotide sequence ID" value="NZ_CP018176.1"/>
</dbReference>
<accession>A0A3Q8CA98</accession>
<evidence type="ECO:0000256" key="1">
    <source>
        <dbReference type="ARBA" id="ARBA00022801"/>
    </source>
</evidence>
<dbReference type="GO" id="GO:0016810">
    <property type="term" value="F:hydrolase activity, acting on carbon-nitrogen (but not peptide) bonds"/>
    <property type="evidence" value="ECO:0007669"/>
    <property type="project" value="InterPro"/>
</dbReference>
<dbReference type="AlphaFoldDB" id="A0A3Q8CA98"/>
<dbReference type="InterPro" id="IPR011059">
    <property type="entry name" value="Metal-dep_hydrolase_composite"/>
</dbReference>
<dbReference type="SUPFAM" id="SSF51338">
    <property type="entry name" value="Composite domain of metallo-dependent hydrolases"/>
    <property type="match status" value="1"/>
</dbReference>
<dbReference type="KEGG" id="lhw:BSQ49_10125"/>
<dbReference type="Pfam" id="PF01979">
    <property type="entry name" value="Amidohydro_1"/>
    <property type="match status" value="1"/>
</dbReference>
<dbReference type="EMBL" id="CP018176">
    <property type="protein sequence ID" value="AUJ30505.1"/>
    <property type="molecule type" value="Genomic_DNA"/>
</dbReference>
<gene>
    <name evidence="3" type="ORF">BSQ49_10125</name>
</gene>
<dbReference type="Proteomes" id="UP000314960">
    <property type="component" value="Chromosome"/>
</dbReference>
<dbReference type="SUPFAM" id="SSF51556">
    <property type="entry name" value="Metallo-dependent hydrolases"/>
    <property type="match status" value="1"/>
</dbReference>
<proteinExistence type="predicted"/>
<dbReference type="InterPro" id="IPR006680">
    <property type="entry name" value="Amidohydro-rel"/>
</dbReference>
<sequence length="444" mass="49626">MNKILLPKYIYFNEKFEQDYGIAVKENQIVAVAPANEVVSKFPDFIQKEYHDTVFVPGTVNTHNHSFQSLLRGIAIDQPFLKWRDNSLYKYSPKMRLEDIYNGALFAYAEMMKCGVTSVCDFFYLHNYGTESDEAVIQAAKDVGIRLVLARTMYDWDGAPTGYLETIDEAVNNTRQLALKYENNSMVTVIPAPHSLHGASPKMIQAGHKLALEMGTKFHMHVAEETFEVDATLEKHDKRTVEFLDELGVVDSSLVITHGVWLEDNEVKLLGDNHASLNYCPSSNMFLADGITNIPRMVNNDINISLGSDGACGNNRISVFEEMRMTALLQKAITRDALCVKCKQAFDMGTKNGGKQLDLNVGEIKEGQLADFVGIDLNNFSMNPLSDNLEQMLPNIVYSLQPDAISTVIIDGETTVEDGELVKVSEAAVLSKVKDTMEYFETIN</sequence>
<dbReference type="InterPro" id="IPR032466">
    <property type="entry name" value="Metal_Hydrolase"/>
</dbReference>
<dbReference type="Gene3D" id="3.20.20.140">
    <property type="entry name" value="Metal-dependent hydrolases"/>
    <property type="match status" value="1"/>
</dbReference>
<dbReference type="PANTHER" id="PTHR43794">
    <property type="entry name" value="AMINOHYDROLASE SSNA-RELATED"/>
    <property type="match status" value="1"/>
</dbReference>
<evidence type="ECO:0000259" key="2">
    <source>
        <dbReference type="Pfam" id="PF01979"/>
    </source>
</evidence>
<dbReference type="PANTHER" id="PTHR43794:SF11">
    <property type="entry name" value="AMIDOHYDROLASE-RELATED DOMAIN-CONTAINING PROTEIN"/>
    <property type="match status" value="1"/>
</dbReference>
<protein>
    <submittedName>
        <fullName evidence="3">S-adenosylhomocysteine deaminase</fullName>
    </submittedName>
</protein>
<organism evidence="3 4">
    <name type="scientific">Liquorilactobacillus hordei</name>
    <dbReference type="NCBI Taxonomy" id="468911"/>
    <lineage>
        <taxon>Bacteria</taxon>
        <taxon>Bacillati</taxon>
        <taxon>Bacillota</taxon>
        <taxon>Bacilli</taxon>
        <taxon>Lactobacillales</taxon>
        <taxon>Lactobacillaceae</taxon>
        <taxon>Liquorilactobacillus</taxon>
    </lineage>
</organism>
<reference evidence="3 4" key="1">
    <citation type="submission" date="2016-11" db="EMBL/GenBank/DDBJ databases">
        <title>Interaction between Lactobacillus species and yeast in water kefir.</title>
        <authorList>
            <person name="Behr J."/>
            <person name="Xu D."/>
            <person name="Vogel R.F."/>
        </authorList>
    </citation>
    <scope>NUCLEOTIDE SEQUENCE [LARGE SCALE GENOMIC DNA]</scope>
    <source>
        <strain evidence="3 4">TMW 1.1822</strain>
    </source>
</reference>
<evidence type="ECO:0000313" key="4">
    <source>
        <dbReference type="Proteomes" id="UP000314960"/>
    </source>
</evidence>
<name>A0A3Q8CA98_9LACO</name>
<dbReference type="InterPro" id="IPR050287">
    <property type="entry name" value="MTA/SAH_deaminase"/>
</dbReference>
<dbReference type="CDD" id="cd01298">
    <property type="entry name" value="ATZ_TRZ_like"/>
    <property type="match status" value="1"/>
</dbReference>
<feature type="domain" description="Amidohydrolase-related" evidence="2">
    <location>
        <begin position="56"/>
        <end position="414"/>
    </location>
</feature>